<dbReference type="InterPro" id="IPR013819">
    <property type="entry name" value="LipOase_C"/>
</dbReference>
<keyword evidence="4" id="KW-0443">Lipid metabolism</keyword>
<dbReference type="GO" id="GO:0034440">
    <property type="term" value="P:lipid oxidation"/>
    <property type="evidence" value="ECO:0007669"/>
    <property type="project" value="InterPro"/>
</dbReference>
<dbReference type="STRING" id="7739.C3ZEB5"/>
<evidence type="ECO:0000256" key="4">
    <source>
        <dbReference type="ARBA" id="ARBA00023098"/>
    </source>
</evidence>
<feature type="region of interest" description="Disordered" evidence="6">
    <location>
        <begin position="1067"/>
        <end position="1098"/>
    </location>
</feature>
<evidence type="ECO:0000256" key="6">
    <source>
        <dbReference type="SAM" id="MobiDB-lite"/>
    </source>
</evidence>
<feature type="domain" description="Lipoxygenase" evidence="8">
    <location>
        <begin position="908"/>
        <end position="1222"/>
    </location>
</feature>
<evidence type="ECO:0008006" key="10">
    <source>
        <dbReference type="Google" id="ProtNLM"/>
    </source>
</evidence>
<dbReference type="Gene3D" id="3.10.450.60">
    <property type="match status" value="1"/>
</dbReference>
<dbReference type="GO" id="GO:0020037">
    <property type="term" value="F:heme binding"/>
    <property type="evidence" value="ECO:0007669"/>
    <property type="project" value="InterPro"/>
</dbReference>
<dbReference type="SUPFAM" id="SSF48484">
    <property type="entry name" value="Lipoxigenase"/>
    <property type="match status" value="1"/>
</dbReference>
<organism>
    <name type="scientific">Branchiostoma floridae</name>
    <name type="common">Florida lancelet</name>
    <name type="synonym">Amphioxus</name>
    <dbReference type="NCBI Taxonomy" id="7739"/>
    <lineage>
        <taxon>Eukaryota</taxon>
        <taxon>Metazoa</taxon>
        <taxon>Chordata</taxon>
        <taxon>Cephalochordata</taxon>
        <taxon>Leptocardii</taxon>
        <taxon>Amphioxiformes</taxon>
        <taxon>Branchiostomatidae</taxon>
        <taxon>Branchiostoma</taxon>
    </lineage>
</organism>
<evidence type="ECO:0000256" key="1">
    <source>
        <dbReference type="ARBA" id="ARBA00022723"/>
    </source>
</evidence>
<feature type="domain" description="PLAT" evidence="7">
    <location>
        <begin position="556"/>
        <end position="671"/>
    </location>
</feature>
<gene>
    <name evidence="9" type="ORF">BRAFLDRAFT_74387</name>
</gene>
<reference evidence="9" key="1">
    <citation type="journal article" date="2008" name="Nature">
        <title>The amphioxus genome and the evolution of the chordate karyotype.</title>
        <authorList>
            <consortium name="US DOE Joint Genome Institute (JGI-PGF)"/>
            <person name="Putnam N.H."/>
            <person name="Butts T."/>
            <person name="Ferrier D.E.K."/>
            <person name="Furlong R.F."/>
            <person name="Hellsten U."/>
            <person name="Kawashima T."/>
            <person name="Robinson-Rechavi M."/>
            <person name="Shoguchi E."/>
            <person name="Terry A."/>
            <person name="Yu J.-K."/>
            <person name="Benito-Gutierrez E.L."/>
            <person name="Dubchak I."/>
            <person name="Garcia-Fernandez J."/>
            <person name="Gibson-Brown J.J."/>
            <person name="Grigoriev I.V."/>
            <person name="Horton A.C."/>
            <person name="de Jong P.J."/>
            <person name="Jurka J."/>
            <person name="Kapitonov V.V."/>
            <person name="Kohara Y."/>
            <person name="Kuroki Y."/>
            <person name="Lindquist E."/>
            <person name="Lucas S."/>
            <person name="Osoegawa K."/>
            <person name="Pennacchio L.A."/>
            <person name="Salamov A.A."/>
            <person name="Satou Y."/>
            <person name="Sauka-Spengler T."/>
            <person name="Schmutz J."/>
            <person name="Shin-I T."/>
            <person name="Toyoda A."/>
            <person name="Bronner-Fraser M."/>
            <person name="Fujiyama A."/>
            <person name="Holland L.Z."/>
            <person name="Holland P.W.H."/>
            <person name="Satoh N."/>
            <person name="Rokhsar D.S."/>
        </authorList>
    </citation>
    <scope>NUCLEOTIDE SEQUENCE [LARGE SCALE GENOMIC DNA]</scope>
    <source>
        <strain evidence="9">S238N-H82</strain>
        <tissue evidence="9">Testes</tissue>
    </source>
</reference>
<dbReference type="SUPFAM" id="SSF49723">
    <property type="entry name" value="Lipase/lipooxygenase domain (PLAT/LH2 domain)"/>
    <property type="match status" value="1"/>
</dbReference>
<dbReference type="InterPro" id="IPR000907">
    <property type="entry name" value="LipOase"/>
</dbReference>
<keyword evidence="1" id="KW-0479">Metal-binding</keyword>
<protein>
    <recommendedName>
        <fullName evidence="10">Lipoxygenase domain-containing protein</fullName>
    </recommendedName>
</protein>
<dbReference type="InterPro" id="IPR036226">
    <property type="entry name" value="LipOase_C_sf"/>
</dbReference>
<dbReference type="InParanoid" id="C3ZEB5"/>
<evidence type="ECO:0000256" key="3">
    <source>
        <dbReference type="ARBA" id="ARBA00023002"/>
    </source>
</evidence>
<dbReference type="InterPro" id="IPR001024">
    <property type="entry name" value="PLAT/LH2_dom"/>
</dbReference>
<dbReference type="EMBL" id="GG666612">
    <property type="protein sequence ID" value="EEN49071.1"/>
    <property type="molecule type" value="Genomic_DNA"/>
</dbReference>
<dbReference type="AlphaFoldDB" id="C3ZEB5"/>
<keyword evidence="3" id="KW-0560">Oxidoreductase</keyword>
<dbReference type="Pfam" id="PF00305">
    <property type="entry name" value="Lipoxygenase"/>
    <property type="match status" value="1"/>
</dbReference>
<evidence type="ECO:0000259" key="7">
    <source>
        <dbReference type="PROSITE" id="PS50095"/>
    </source>
</evidence>
<proteinExistence type="predicted"/>
<name>C3ZEB5_BRAFL</name>
<dbReference type="Gene3D" id="2.40.180.10">
    <property type="entry name" value="Catalase core domain"/>
    <property type="match status" value="2"/>
</dbReference>
<dbReference type="PROSITE" id="PS50095">
    <property type="entry name" value="PLAT"/>
    <property type="match status" value="1"/>
</dbReference>
<accession>C3ZEB5</accession>
<evidence type="ECO:0000256" key="5">
    <source>
        <dbReference type="PROSITE-ProRule" id="PRU00152"/>
    </source>
</evidence>
<dbReference type="PANTHER" id="PTHR11771">
    <property type="entry name" value="LIPOXYGENASE"/>
    <property type="match status" value="1"/>
</dbReference>
<evidence type="ECO:0000259" key="8">
    <source>
        <dbReference type="PROSITE" id="PS51393"/>
    </source>
</evidence>
<evidence type="ECO:0000313" key="9">
    <source>
        <dbReference type="EMBL" id="EEN49071.1"/>
    </source>
</evidence>
<keyword evidence="2" id="KW-0223">Dioxygenase</keyword>
<feature type="domain" description="Lipoxygenase" evidence="8">
    <location>
        <begin position="668"/>
        <end position="904"/>
    </location>
</feature>
<dbReference type="SUPFAM" id="SSF56634">
    <property type="entry name" value="Heme-dependent catalase-like"/>
    <property type="match status" value="2"/>
</dbReference>
<dbReference type="PROSITE" id="PS51393">
    <property type="entry name" value="LIPOXYGENASE_3"/>
    <property type="match status" value="2"/>
</dbReference>
<dbReference type="InterPro" id="IPR020835">
    <property type="entry name" value="Catalase_sf"/>
</dbReference>
<sequence>MAPFWNLPSYEEYVTAMKGGPEKLQEWCWKAPMNYYTLVDGLRRAPDSYFQLVYSSQTCFTFKAKDNVPRYAKFRMIPTNSEPESGLLSLDEQRQAWNTTRLPEEERPQNYLRLEYVERLVKSSIQYRLQLQLHTKKASDTASTCNPHRCWAPVDHPWYDVADVIITTLLTDNVTARTSFNIANLPPCLSLIEPESVFDYNSINYIRAKKSDSFAEKERAPAENVKSTLVPVKPLLKQPEKAALQTRLQKLKLSAVAGTATAARRAFHAPGIGASGFAVVVDNVKFPETDFFRPRTVFPVRLRHSNCWSADDAAADIRGAAIKFGDTDGDSCFELVMDTGTMAPFWDLPSYEEYVTAMKGGPEKLQEWCCKAPMNYYTLVDGLRRAPDSYFQLVYSSQTCFTFKAKDNVPRYAKFRMIPTNSEPESGLLSLDEQRQAWNTTRLPEEERPQNYLRLEYVERLVKSSIQYRLQLQLHTKKASDTASTCNPHRCWAPLDHPWYDVADVIITTLLTDNVTARTSFHVANLPSCLSLIEPESVFDYNSINYIRAKVYPAAHAARLAKLKGQRPLRGPIEYETQPYSVEMRLGSKQGMLGLKRHLKGYKTGNSQVFSMTAIDVGEVLMVTIYNEGGQAWYMESIVVEEVRRGRSREFPAHRWVNDMVMVRRGKASLLATSYAGLDILLGQRLFELQERRRHFRWQHSDAGFPGRLAAGSVKELPPEVRPSESMLQKLSGITEKLALPQICLNSPCLMKKDKVENFVEFKKMVPENVYDRQRLIKHWKSDVVFGRQFLSGFNPLTLRRCRKLPETFARKIDEIDQLLPDGTYLLKEIEAGHVYMADYGVLGGLRGNISGRDVFHLAAPTALFHLNPAGDMIPLAIQLYQKPGPHTTIWTPADPQCDWMLAKMFLRNADAQEWSVIDDVYSLGPKGRRTLIARAFSKFTWRELVLPAWLHDRGLDKLPEFVYRDDAMKLWRASRAFVDRVVSLYYESEEDIATDLELQAWIKDLHDNGFNWEKDYPSKVPSQLTTQTDLVDLVTAIMFNCSVQRRALTAGMCDIATFIPNVPFAMRAPPPTREASAEPSREGLPISSDDEQEEGLTRATKQQLLSTLPDRDTARKQIALATAMSKVTDKGPMLGEYPGRYFTDEPTQAAISDFRRTLKQISRLIQQRNRNARGIVAQELVVSFEGAFSEIPKVAKRNTEVHRAVPYEYLLPEHIPASIGP</sequence>
<dbReference type="Gene3D" id="1.20.245.10">
    <property type="entry name" value="Lipoxygenase-1, Domain 5"/>
    <property type="match status" value="2"/>
</dbReference>
<dbReference type="eggNOG" id="ENOG502QQSP">
    <property type="taxonomic scope" value="Eukaryota"/>
</dbReference>
<dbReference type="GO" id="GO:0046872">
    <property type="term" value="F:metal ion binding"/>
    <property type="evidence" value="ECO:0007669"/>
    <property type="project" value="UniProtKB-KW"/>
</dbReference>
<evidence type="ECO:0000256" key="2">
    <source>
        <dbReference type="ARBA" id="ARBA00022964"/>
    </source>
</evidence>
<comment type="caution">
    <text evidence="5">Lacks conserved residue(s) required for the propagation of feature annotation.</text>
</comment>
<dbReference type="InterPro" id="IPR036392">
    <property type="entry name" value="PLAT/LH2_dom_sf"/>
</dbReference>
<dbReference type="GO" id="GO:0016702">
    <property type="term" value="F:oxidoreductase activity, acting on single donors with incorporation of molecular oxygen, incorporation of two atoms of oxygen"/>
    <property type="evidence" value="ECO:0007669"/>
    <property type="project" value="InterPro"/>
</dbReference>